<evidence type="ECO:0000256" key="6">
    <source>
        <dbReference type="RuleBase" id="RU003465"/>
    </source>
</evidence>
<evidence type="ECO:0000256" key="4">
    <source>
        <dbReference type="ARBA" id="ARBA00022801"/>
    </source>
</evidence>
<evidence type="ECO:0000256" key="7">
    <source>
        <dbReference type="SAM" id="Coils"/>
    </source>
</evidence>
<dbReference type="InterPro" id="IPR036457">
    <property type="entry name" value="PPM-type-like_dom_sf"/>
</dbReference>
<dbReference type="PROSITE" id="PS51746">
    <property type="entry name" value="PPM_2"/>
    <property type="match status" value="1"/>
</dbReference>
<keyword evidence="9" id="KW-0645">Protease</keyword>
<evidence type="ECO:0000256" key="1">
    <source>
        <dbReference type="ARBA" id="ARBA00004170"/>
    </source>
</evidence>
<keyword evidence="4 6" id="KW-0378">Hydrolase</keyword>
<dbReference type="eggNOG" id="KOG0698">
    <property type="taxonomic scope" value="Eukaryota"/>
</dbReference>
<dbReference type="STRING" id="857967.G0QLI9"/>
<dbReference type="EMBL" id="GL983264">
    <property type="protein sequence ID" value="EGR33915.1"/>
    <property type="molecule type" value="Genomic_DNA"/>
</dbReference>
<dbReference type="FunFam" id="3.60.40.10:FF:000140">
    <property type="entry name" value="Protein phosphatase 2C"/>
    <property type="match status" value="1"/>
</dbReference>
<dbReference type="GO" id="GO:0016020">
    <property type="term" value="C:membrane"/>
    <property type="evidence" value="ECO:0007669"/>
    <property type="project" value="UniProtKB-SubCell"/>
</dbReference>
<dbReference type="PANTHER" id="PTHR10804:SF11">
    <property type="entry name" value="PROLIFERATION-ASSOCIATED PROTEIN 2G4"/>
    <property type="match status" value="1"/>
</dbReference>
<feature type="domain" description="PPM-type phosphatase" evidence="8">
    <location>
        <begin position="23"/>
        <end position="302"/>
    </location>
</feature>
<dbReference type="InterPro" id="IPR047113">
    <property type="entry name" value="PA2G4/ARX1"/>
</dbReference>
<accession>G0QLI9</accession>
<dbReference type="GO" id="GO:0004239">
    <property type="term" value="F:initiator methionyl aminopeptidase activity"/>
    <property type="evidence" value="ECO:0007669"/>
    <property type="project" value="UniProtKB-EC"/>
</dbReference>
<dbReference type="InterPro" id="IPR001932">
    <property type="entry name" value="PPM-type_phosphatase-like_dom"/>
</dbReference>
<dbReference type="SMART" id="SM00332">
    <property type="entry name" value="PP2Cc"/>
    <property type="match status" value="1"/>
</dbReference>
<keyword evidence="7" id="KW-0175">Coiled coil</keyword>
<evidence type="ECO:0000313" key="10">
    <source>
        <dbReference type="Proteomes" id="UP000008983"/>
    </source>
</evidence>
<evidence type="ECO:0000256" key="3">
    <source>
        <dbReference type="ARBA" id="ARBA00022723"/>
    </source>
</evidence>
<dbReference type="GO" id="GO:0046872">
    <property type="term" value="F:metal ion binding"/>
    <property type="evidence" value="ECO:0007669"/>
    <property type="project" value="UniProtKB-KW"/>
</dbReference>
<dbReference type="SMART" id="SM00331">
    <property type="entry name" value="PP2C_SIG"/>
    <property type="match status" value="1"/>
</dbReference>
<dbReference type="AlphaFoldDB" id="G0QLI9"/>
<dbReference type="SUPFAM" id="SSF55920">
    <property type="entry name" value="Creatinase/aminopeptidase"/>
    <property type="match status" value="1"/>
</dbReference>
<gene>
    <name evidence="9" type="ORF">IMG5_031160</name>
</gene>
<evidence type="ECO:0000256" key="5">
    <source>
        <dbReference type="ARBA" id="ARBA00022912"/>
    </source>
</evidence>
<dbReference type="InterPro" id="IPR036388">
    <property type="entry name" value="WH-like_DNA-bd_sf"/>
</dbReference>
<comment type="subcellular location">
    <subcellularLocation>
        <location evidence="1">Membrane</location>
        <topology evidence="1">Peripheral membrane protein</topology>
    </subcellularLocation>
</comment>
<dbReference type="InterPro" id="IPR000222">
    <property type="entry name" value="PP2C_BS"/>
</dbReference>
<dbReference type="GO" id="GO:0004722">
    <property type="term" value="F:protein serine/threonine phosphatase activity"/>
    <property type="evidence" value="ECO:0007669"/>
    <property type="project" value="UniProtKB-EC"/>
</dbReference>
<dbReference type="Proteomes" id="UP000008983">
    <property type="component" value="Unassembled WGS sequence"/>
</dbReference>
<dbReference type="Gene3D" id="3.90.230.10">
    <property type="entry name" value="Creatinase/methionine aminopeptidase superfamily"/>
    <property type="match status" value="1"/>
</dbReference>
<reference evidence="9 10" key="1">
    <citation type="submission" date="2011-07" db="EMBL/GenBank/DDBJ databases">
        <authorList>
            <person name="Coyne R."/>
            <person name="Brami D."/>
            <person name="Johnson J."/>
            <person name="Hostetler J."/>
            <person name="Hannick L."/>
            <person name="Clark T."/>
            <person name="Cassidy-Hanley D."/>
            <person name="Inman J."/>
        </authorList>
    </citation>
    <scope>NUCLEOTIDE SEQUENCE [LARGE SCALE GENOMIC DNA]</scope>
    <source>
        <strain evidence="9 10">G5</strain>
    </source>
</reference>
<keyword evidence="5 6" id="KW-0904">Protein phosphatase</keyword>
<dbReference type="InterPro" id="IPR036005">
    <property type="entry name" value="Creatinase/aminopeptidase-like"/>
</dbReference>
<dbReference type="PANTHER" id="PTHR10804">
    <property type="entry name" value="PROTEASE FAMILY M24 METHIONYL AMINOPEPTIDASE, AMINOPEPTIDASE P"/>
    <property type="match status" value="1"/>
</dbReference>
<dbReference type="InterPro" id="IPR000994">
    <property type="entry name" value="Pept_M24"/>
</dbReference>
<dbReference type="OrthoDB" id="5876363at2759"/>
<dbReference type="InParanoid" id="G0QLI9"/>
<comment type="similarity">
    <text evidence="2">Belongs to the peptidase M24 family.</text>
</comment>
<dbReference type="EC" id="3.4.11.18" evidence="9"/>
<evidence type="ECO:0000259" key="8">
    <source>
        <dbReference type="PROSITE" id="PS51746"/>
    </source>
</evidence>
<evidence type="ECO:0000313" key="9">
    <source>
        <dbReference type="EMBL" id="EGR33915.1"/>
    </source>
</evidence>
<dbReference type="eggNOG" id="KOG2776">
    <property type="taxonomic scope" value="Eukaryota"/>
</dbReference>
<dbReference type="GeneID" id="14910105"/>
<dbReference type="OMA" id="VEFAMSC"/>
<keyword evidence="9" id="KW-0031">Aminopeptidase</keyword>
<dbReference type="EC" id="3.1.3.16" evidence="9"/>
<name>G0QLI9_ICHMU</name>
<dbReference type="CDD" id="cd00143">
    <property type="entry name" value="PP2Cc"/>
    <property type="match status" value="1"/>
</dbReference>
<comment type="similarity">
    <text evidence="6">Belongs to the PP2C family.</text>
</comment>
<proteinExistence type="inferred from homology"/>
<keyword evidence="10" id="KW-1185">Reference proteome</keyword>
<evidence type="ECO:0000256" key="2">
    <source>
        <dbReference type="ARBA" id="ARBA00007319"/>
    </source>
</evidence>
<keyword evidence="3" id="KW-0479">Metal-binding</keyword>
<dbReference type="PROSITE" id="PS01032">
    <property type="entry name" value="PPM_1"/>
    <property type="match status" value="1"/>
</dbReference>
<protein>
    <submittedName>
        <fullName evidence="9">Protein phosphatase 2C, putative</fullName>
        <ecNumber evidence="9">3.1.3.16</ecNumber>
        <ecNumber evidence="9">3.4.11.18</ecNumber>
    </submittedName>
</protein>
<dbReference type="Gene3D" id="1.10.10.10">
    <property type="entry name" value="Winged helix-like DNA-binding domain superfamily/Winged helix DNA-binding domain"/>
    <property type="match status" value="1"/>
</dbReference>
<dbReference type="Pfam" id="PF00557">
    <property type="entry name" value="Peptidase_M24"/>
    <property type="match status" value="1"/>
</dbReference>
<feature type="coiled-coil region" evidence="7">
    <location>
        <begin position="292"/>
        <end position="322"/>
    </location>
</feature>
<dbReference type="RefSeq" id="XP_004039219.1">
    <property type="nucleotide sequence ID" value="XM_004039171.1"/>
</dbReference>
<dbReference type="SUPFAM" id="SSF81606">
    <property type="entry name" value="PP2C-like"/>
    <property type="match status" value="1"/>
</dbReference>
<sequence length="671" mass="76054">MGSYLQKPITQKETHSGKYGGLEFATSCMQGWRTNMEDAHITDPKFDKETQLYAVFDGHGGFEVAEFTAKYFPQQLKNNKNYQNKNFQEALKETFMYMDQLLQTEESKQELINLIKAKKPDLKPEELKSTAGCTANVVLIHKNTIYCANAGDSRCVLSTEGTLVPLSEDHKPENELEHQRVKNAGGEVTAQGRINGNLNLSRAIGDLDYKNNQNLPQDQQLIISLPDVKIHEITHKDEFLIMGCDGIWELKEQEELLQFCRKNIIEKMDLSTICEKSLDLLLAPDTKGGKGCDNMSIILIKLKKNIENTENQQQQQQQLQNDKFKQAGQIANLVFQRITKEKIMQNSSVFEICKFADEEIVRECKKVYLKEKNKGLASPTCISLNNQINYNCPIQDNKQVIKNGDLVKIELGVHIDGFPAYITGTVLCGANQVEGKKAECVHAAYQALQAALRTVQFGFSTSGTSRIIQLCINQYGCTPIQEIKGFEAQKNGQIGGLIYQIVDQECENNSFRYEHQGVYVLDVCVCNGKGQVSVCEESNVYQVLKNKQLSIIGVKKHSQNLWKEIQEKQPFFYFNLRDYQNQQHLEQSIQEFNKQGLLEKKECLQVDQGEFVARFQITVGVNSSGVSFITGGDDVFDIGKFKSGVQVQNEEIKKLLSQEIQQNKKKKNKKK</sequence>
<organism evidence="9 10">
    <name type="scientific">Ichthyophthirius multifiliis</name>
    <name type="common">White spot disease agent</name>
    <name type="synonym">Ich</name>
    <dbReference type="NCBI Taxonomy" id="5932"/>
    <lineage>
        <taxon>Eukaryota</taxon>
        <taxon>Sar</taxon>
        <taxon>Alveolata</taxon>
        <taxon>Ciliophora</taxon>
        <taxon>Intramacronucleata</taxon>
        <taxon>Oligohymenophorea</taxon>
        <taxon>Hymenostomatida</taxon>
        <taxon>Ophryoglenina</taxon>
        <taxon>Ichthyophthirius</taxon>
    </lineage>
</organism>
<dbReference type="Gene3D" id="3.60.40.10">
    <property type="entry name" value="PPM-type phosphatase domain"/>
    <property type="match status" value="1"/>
</dbReference>
<dbReference type="Pfam" id="PF00481">
    <property type="entry name" value="PP2C"/>
    <property type="match status" value="1"/>
</dbReference>